<feature type="compositionally biased region" description="Polar residues" evidence="1">
    <location>
        <begin position="67"/>
        <end position="77"/>
    </location>
</feature>
<dbReference type="VEuPathDB" id="FungiDB:FOC1_g10002221"/>
<evidence type="ECO:0000313" key="3">
    <source>
        <dbReference type="Proteomes" id="UP000016928"/>
    </source>
</evidence>
<evidence type="ECO:0000313" key="2">
    <source>
        <dbReference type="EMBL" id="ENH68215.1"/>
    </source>
</evidence>
<sequence>EIEHLIRWSITHISNTEIFLAFYTAFKVTFTEINIRGGSRGAGHAPCNPENVVLNLDVHLRTPTPPSEATQPSTPWASKTPKIVLET</sequence>
<proteinExistence type="predicted"/>
<name>N4UDX4_FUSC1</name>
<feature type="non-terminal residue" evidence="2">
    <location>
        <position position="1"/>
    </location>
</feature>
<gene>
    <name evidence="2" type="ORF">FOC1_g10002221</name>
</gene>
<protein>
    <submittedName>
        <fullName evidence="2">Uncharacterized protein</fullName>
    </submittedName>
</protein>
<organism evidence="2 3">
    <name type="scientific">Fusarium oxysporum f. sp. cubense (strain race 1)</name>
    <name type="common">Panama disease fungus</name>
    <dbReference type="NCBI Taxonomy" id="1229664"/>
    <lineage>
        <taxon>Eukaryota</taxon>
        <taxon>Fungi</taxon>
        <taxon>Dikarya</taxon>
        <taxon>Ascomycota</taxon>
        <taxon>Pezizomycotina</taxon>
        <taxon>Sordariomycetes</taxon>
        <taxon>Hypocreomycetidae</taxon>
        <taxon>Hypocreales</taxon>
        <taxon>Nectriaceae</taxon>
        <taxon>Fusarium</taxon>
        <taxon>Fusarium oxysporum species complex</taxon>
    </lineage>
</organism>
<dbReference type="HOGENOM" id="CLU_013929_15_3_1"/>
<evidence type="ECO:0000256" key="1">
    <source>
        <dbReference type="SAM" id="MobiDB-lite"/>
    </source>
</evidence>
<feature type="region of interest" description="Disordered" evidence="1">
    <location>
        <begin position="62"/>
        <end position="87"/>
    </location>
</feature>
<accession>N4UDX4</accession>
<dbReference type="Proteomes" id="UP000016928">
    <property type="component" value="Unassembled WGS sequence"/>
</dbReference>
<reference evidence="3" key="1">
    <citation type="submission" date="2012-09" db="EMBL/GenBank/DDBJ databases">
        <title>Genome sequencing and comparative transcriptomics of race 1 and race 4 of banana pathogen: Fusarium oxysporum f. sp. cubense.</title>
        <authorList>
            <person name="Fang X."/>
            <person name="Huang J."/>
        </authorList>
    </citation>
    <scope>NUCLEOTIDE SEQUENCE [LARGE SCALE GENOMIC DNA]</scope>
    <source>
        <strain evidence="3">race 1</strain>
    </source>
</reference>
<reference evidence="3" key="2">
    <citation type="journal article" date="2014" name="PLoS ONE">
        <title>Genome and Transcriptome Analysis of the Fungal Pathogen Fusarium oxysporum f. sp. cubense Causing Banana Vascular Wilt Disease.</title>
        <authorList>
            <person name="Guo L."/>
            <person name="Han L."/>
            <person name="Yang L."/>
            <person name="Zeng H."/>
            <person name="Fan D."/>
            <person name="Zhu Y."/>
            <person name="Feng Y."/>
            <person name="Wang G."/>
            <person name="Peng C."/>
            <person name="Jiang X."/>
            <person name="Zhou D."/>
            <person name="Ni P."/>
            <person name="Liang C."/>
            <person name="Liu L."/>
            <person name="Wang J."/>
            <person name="Mao C."/>
            <person name="Fang X."/>
            <person name="Peng M."/>
            <person name="Huang J."/>
        </authorList>
    </citation>
    <scope>NUCLEOTIDE SEQUENCE [LARGE SCALE GENOMIC DNA]</scope>
    <source>
        <strain evidence="3">race 1</strain>
    </source>
</reference>
<dbReference type="AlphaFoldDB" id="N4UDX4"/>
<dbReference type="EMBL" id="KB730277">
    <property type="protein sequence ID" value="ENH68215.1"/>
    <property type="molecule type" value="Genomic_DNA"/>
</dbReference>